<feature type="domain" description="Protein CR006 P-loop" evidence="1">
    <location>
        <begin position="242"/>
        <end position="714"/>
    </location>
</feature>
<evidence type="ECO:0000259" key="1">
    <source>
        <dbReference type="Pfam" id="PF13166"/>
    </source>
</evidence>
<organism evidence="2 3">
    <name type="scientific">Flavobacterium frigoritolerans</name>
    <dbReference type="NCBI Taxonomy" id="2987686"/>
    <lineage>
        <taxon>Bacteria</taxon>
        <taxon>Pseudomonadati</taxon>
        <taxon>Bacteroidota</taxon>
        <taxon>Flavobacteriia</taxon>
        <taxon>Flavobacteriales</taxon>
        <taxon>Flavobacteriaceae</taxon>
        <taxon>Flavobacterium</taxon>
    </lineage>
</organism>
<dbReference type="AlphaFoldDB" id="A0A9X2ZRI5"/>
<dbReference type="Proteomes" id="UP001151133">
    <property type="component" value="Unassembled WGS sequence"/>
</dbReference>
<feature type="domain" description="Protein CR006 P-loop" evidence="1">
    <location>
        <begin position="20"/>
        <end position="163"/>
    </location>
</feature>
<dbReference type="EMBL" id="JAOZEV010000012">
    <property type="protein sequence ID" value="MCV9933546.1"/>
    <property type="molecule type" value="Genomic_DNA"/>
</dbReference>
<dbReference type="Pfam" id="PF13166">
    <property type="entry name" value="AAA_13"/>
    <property type="match status" value="2"/>
</dbReference>
<sequence>MIHKIGRLTSIGKYRNYNATGDVAFKKLTLFYADNGAGKTTLTSIIRSLSQNKPELIHRRLSTRHTTPQSAQIIQRNLTGDITHTFNQSTGWNTPFQDIEIFDIHFVNENIYSGFEFNEEHKKQLHQFVIGAQGIALQQQIDKNKADKTASRQRQEQISQQLIQLVGNNLSTDALNLFLSIPIVETNNIDSLITSAETILTSANANSVIQPLPLLLPASDINSGINFTQLAIDLEMSLQTLQNTALQTLFSEHCQELADNSLQNPTNWLHWGQTYLESKRAKNIQDLTCPFCKQTIDNTMNIINSYTLQFNAEFNSLLERLKNHLMALQSFNLETFLLSLETTNKTNLSHTNTWKQYFLSSVVPVYNIISDETILRQQLQELINTVTLKIQNPSITYTNSIANNLQISLQTISQNIISYNQQILVYNNQLTTFRLAIKTVPQAQLELDKLRRIKKRFEAPISTLCNELISQRQNLASLTTAYPVLMQQQEASATTFFNSYKTQINHYLGTVFKTLFRIEDVVHVAPRGMATQSKIGYKLTIDGQDISFDFNQNTNAKDSLSEGDKSTIALAFFLSKLDIDTTINNKILVFDDPLSSFDSNRRFYTIQLIKDLFPKIKQAIILSHNEYFLYELSKGFSAGDKKTLRISQNFIDKASLIEPLSLETLVENEYFKHIKELEVFLRNPDLSKKEIVLGWLRNVLEAHIRFKFYRQLSHLPSNNQTFGTIINALVSQNVVFRDNQNRTTIISKLNLINGISCKPHHGEPLPDYNLLGFNPNLLNVSELANFVTDALNLIDNEI</sequence>
<proteinExistence type="predicted"/>
<accession>A0A9X2ZRI5</accession>
<dbReference type="Gene3D" id="3.40.50.300">
    <property type="entry name" value="P-loop containing nucleotide triphosphate hydrolases"/>
    <property type="match status" value="1"/>
</dbReference>
<dbReference type="SUPFAM" id="SSF52540">
    <property type="entry name" value="P-loop containing nucleoside triphosphate hydrolases"/>
    <property type="match status" value="1"/>
</dbReference>
<gene>
    <name evidence="2" type="ORF">OIU80_14770</name>
</gene>
<evidence type="ECO:0000313" key="3">
    <source>
        <dbReference type="Proteomes" id="UP001151133"/>
    </source>
</evidence>
<dbReference type="InterPro" id="IPR027417">
    <property type="entry name" value="P-loop_NTPase"/>
</dbReference>
<keyword evidence="3" id="KW-1185">Reference proteome</keyword>
<evidence type="ECO:0000313" key="2">
    <source>
        <dbReference type="EMBL" id="MCV9933546.1"/>
    </source>
</evidence>
<comment type="caution">
    <text evidence="2">The sequence shown here is derived from an EMBL/GenBank/DDBJ whole genome shotgun (WGS) entry which is preliminary data.</text>
</comment>
<dbReference type="InterPro" id="IPR026866">
    <property type="entry name" value="CR006_AAA"/>
</dbReference>
<reference evidence="2" key="1">
    <citation type="submission" date="2022-10" db="EMBL/GenBank/DDBJ databases">
        <title>Two novel species of Flavobacterium.</title>
        <authorList>
            <person name="Liu Q."/>
            <person name="Xin Y.-H."/>
        </authorList>
    </citation>
    <scope>NUCLEOTIDE SEQUENCE</scope>
    <source>
        <strain evidence="2">LS1R47</strain>
    </source>
</reference>
<dbReference type="RefSeq" id="WP_264287760.1">
    <property type="nucleotide sequence ID" value="NZ_JAOZEV010000012.1"/>
</dbReference>
<protein>
    <submittedName>
        <fullName evidence="2">AAA family ATPase</fullName>
    </submittedName>
</protein>
<name>A0A9X2ZRI5_9FLAO</name>